<gene>
    <name evidence="1" type="ORF">ACFQE1_21745</name>
</gene>
<dbReference type="PANTHER" id="PTHR24220">
    <property type="entry name" value="IMPORT ATP-BINDING PROTEIN"/>
    <property type="match status" value="1"/>
</dbReference>
<dbReference type="SUPFAM" id="SSF52540">
    <property type="entry name" value="P-loop containing nucleoside triphosphate hydrolases"/>
    <property type="match status" value="1"/>
</dbReference>
<comment type="caution">
    <text evidence="1">The sequence shown here is derived from an EMBL/GenBank/DDBJ whole genome shotgun (WGS) entry which is preliminary data.</text>
</comment>
<dbReference type="AlphaFoldDB" id="A0ABD5S7G6"/>
<proteinExistence type="predicted"/>
<dbReference type="GO" id="GO:0005524">
    <property type="term" value="F:ATP binding"/>
    <property type="evidence" value="ECO:0007669"/>
    <property type="project" value="UniProtKB-KW"/>
</dbReference>
<evidence type="ECO:0000313" key="1">
    <source>
        <dbReference type="EMBL" id="MFC6726952.1"/>
    </source>
</evidence>
<feature type="non-terminal residue" evidence="1">
    <location>
        <position position="1"/>
    </location>
</feature>
<dbReference type="InterPro" id="IPR027417">
    <property type="entry name" value="P-loop_NTPase"/>
</dbReference>
<accession>A0ABD5S7G6</accession>
<reference evidence="1 2" key="1">
    <citation type="journal article" date="2019" name="Int. J. Syst. Evol. Microbiol.">
        <title>The Global Catalogue of Microorganisms (GCM) 10K type strain sequencing project: providing services to taxonomists for standard genome sequencing and annotation.</title>
        <authorList>
            <consortium name="The Broad Institute Genomics Platform"/>
            <consortium name="The Broad Institute Genome Sequencing Center for Infectious Disease"/>
            <person name="Wu L."/>
            <person name="Ma J."/>
        </authorList>
    </citation>
    <scope>NUCLEOTIDE SEQUENCE [LARGE SCALE GENOMIC DNA]</scope>
    <source>
        <strain evidence="1 2">NBRC 111368</strain>
    </source>
</reference>
<keyword evidence="1" id="KW-0547">Nucleotide-binding</keyword>
<sequence length="81" mass="8384">ARALAADPALVLADEPTGNVDTDTGDSIMDLLGEAHSRGNSLLLVTHDRRIAEHAERIVHVRDGVVEGTEAVADSVGGGDD</sequence>
<protein>
    <submittedName>
        <fullName evidence="1">ABC transporter ATP-binding protein</fullName>
    </submittedName>
</protein>
<evidence type="ECO:0000313" key="2">
    <source>
        <dbReference type="Proteomes" id="UP001596328"/>
    </source>
</evidence>
<dbReference type="Gene3D" id="3.40.50.300">
    <property type="entry name" value="P-loop containing nucleotide triphosphate hydrolases"/>
    <property type="match status" value="1"/>
</dbReference>
<keyword evidence="1" id="KW-0067">ATP-binding</keyword>
<organism evidence="1 2">
    <name type="scientific">Halobium palmae</name>
    <dbReference type="NCBI Taxonomy" id="1776492"/>
    <lineage>
        <taxon>Archaea</taxon>
        <taxon>Methanobacteriati</taxon>
        <taxon>Methanobacteriota</taxon>
        <taxon>Stenosarchaea group</taxon>
        <taxon>Halobacteria</taxon>
        <taxon>Halobacteriales</taxon>
        <taxon>Haloferacaceae</taxon>
        <taxon>Halobium</taxon>
    </lineage>
</organism>
<keyword evidence="2" id="KW-1185">Reference proteome</keyword>
<dbReference type="EMBL" id="JBHSWU010001540">
    <property type="protein sequence ID" value="MFC6726952.1"/>
    <property type="molecule type" value="Genomic_DNA"/>
</dbReference>
<dbReference type="PANTHER" id="PTHR24220:SF86">
    <property type="entry name" value="ABC TRANSPORTER ABCH.1"/>
    <property type="match status" value="1"/>
</dbReference>
<name>A0ABD5S7G6_9EURY</name>
<dbReference type="Proteomes" id="UP001596328">
    <property type="component" value="Unassembled WGS sequence"/>
</dbReference>
<dbReference type="InterPro" id="IPR015854">
    <property type="entry name" value="ABC_transpr_LolD-like"/>
</dbReference>